<sequence>MAVRHGRREDRAVVYDRFLALCVTFYRLRRDGGDDTPLRVDELYAALHAIELRAPM</sequence>
<accession>A0ABT1V8X5</accession>
<name>A0ABT1V8X5_9ACTN</name>
<organism evidence="1 2">
    <name type="scientific">Streptomyces rugosispiralis</name>
    <dbReference type="NCBI Taxonomy" id="2967341"/>
    <lineage>
        <taxon>Bacteria</taxon>
        <taxon>Bacillati</taxon>
        <taxon>Actinomycetota</taxon>
        <taxon>Actinomycetes</taxon>
        <taxon>Kitasatosporales</taxon>
        <taxon>Streptomycetaceae</taxon>
        <taxon>Streptomyces</taxon>
    </lineage>
</organism>
<dbReference type="RefSeq" id="WP_256654525.1">
    <property type="nucleotide sequence ID" value="NZ_JANIAA010000038.1"/>
</dbReference>
<dbReference type="EMBL" id="JANIAA010000038">
    <property type="protein sequence ID" value="MCQ8193717.1"/>
    <property type="molecule type" value="Genomic_DNA"/>
</dbReference>
<dbReference type="Proteomes" id="UP001204746">
    <property type="component" value="Unassembled WGS sequence"/>
</dbReference>
<protein>
    <submittedName>
        <fullName evidence="1">Uncharacterized protein</fullName>
    </submittedName>
</protein>
<reference evidence="1 2" key="1">
    <citation type="submission" date="2022-07" db="EMBL/GenBank/DDBJ databases">
        <authorList>
            <person name="Phongsopitanun W."/>
            <person name="Tanasupawat S."/>
        </authorList>
    </citation>
    <scope>NUCLEOTIDE SEQUENCE [LARGE SCALE GENOMIC DNA]</scope>
    <source>
        <strain evidence="1 2">RCU-064</strain>
    </source>
</reference>
<proteinExistence type="predicted"/>
<evidence type="ECO:0000313" key="1">
    <source>
        <dbReference type="EMBL" id="MCQ8193717.1"/>
    </source>
</evidence>
<comment type="caution">
    <text evidence="1">The sequence shown here is derived from an EMBL/GenBank/DDBJ whole genome shotgun (WGS) entry which is preliminary data.</text>
</comment>
<gene>
    <name evidence="1" type="ORF">NP777_36770</name>
</gene>
<evidence type="ECO:0000313" key="2">
    <source>
        <dbReference type="Proteomes" id="UP001204746"/>
    </source>
</evidence>
<keyword evidence="2" id="KW-1185">Reference proteome</keyword>